<name>A0A011NYB5_9PROT</name>
<proteinExistence type="inferred from homology"/>
<organism evidence="3 4">
    <name type="scientific">Candidatus Accumulibacter adjunctus</name>
    <dbReference type="NCBI Taxonomy" id="1454001"/>
    <lineage>
        <taxon>Bacteria</taxon>
        <taxon>Pseudomonadati</taxon>
        <taxon>Pseudomonadota</taxon>
        <taxon>Betaproteobacteria</taxon>
        <taxon>Candidatus Accumulibacter</taxon>
    </lineage>
</organism>
<dbReference type="NCBIfam" id="TIGR00236">
    <property type="entry name" value="wecB"/>
    <property type="match status" value="1"/>
</dbReference>
<evidence type="ECO:0000259" key="2">
    <source>
        <dbReference type="Pfam" id="PF02350"/>
    </source>
</evidence>
<evidence type="ECO:0000313" key="3">
    <source>
        <dbReference type="EMBL" id="EXI69615.1"/>
    </source>
</evidence>
<comment type="similarity">
    <text evidence="1">Belongs to the UDP-N-acetylglucosamine 2-epimerase family.</text>
</comment>
<sequence>MRLLTIVGARPQFIKAAAVSRAIREDFPADIDEILVHTGQHFDENMSRVFFDELDIPQPLYNLEISGGLHGAMTGRMLEAIEAVLLREKPDWVLIYGDTNSTLAGALAAAKLHVPVAHVEAGLRSFNMRMPEEINRILADRVSSLLFCPTQTAVRNLQAEGIVEGVANVGDVMYDVALFYRDRARRHSQALQRLHLKAGGFALATCHRAENTDDPERLDQILSALARTAAELPVVLPLHPRTRKLVDEHDLLHHLDALTLTEPLPFLDMVALEQGARLILTDSGGVQKEAFFYRVPCITMRDETEWVETVEAGWNRLVGASCPKIVAAVGEVLAGRTGTEQGSPYGDGMAAREIVSRLLQAVRLGVDSNVSPSTRKA</sequence>
<dbReference type="SUPFAM" id="SSF53756">
    <property type="entry name" value="UDP-Glycosyltransferase/glycogen phosphorylase"/>
    <property type="match status" value="1"/>
</dbReference>
<comment type="caution">
    <text evidence="3">The sequence shown here is derived from an EMBL/GenBank/DDBJ whole genome shotgun (WGS) entry which is preliminary data.</text>
</comment>
<dbReference type="Gene3D" id="3.40.50.2000">
    <property type="entry name" value="Glycogen Phosphorylase B"/>
    <property type="match status" value="2"/>
</dbReference>
<dbReference type="InterPro" id="IPR029767">
    <property type="entry name" value="WecB-like"/>
</dbReference>
<dbReference type="EC" id="5.1.3.23" evidence="3"/>
<dbReference type="STRING" id="1454001.AW08_00108"/>
<dbReference type="AlphaFoldDB" id="A0A011NYB5"/>
<dbReference type="PATRIC" id="fig|1454001.3.peg.289"/>
<keyword evidence="1 3" id="KW-0413">Isomerase</keyword>
<dbReference type="Proteomes" id="UP000020218">
    <property type="component" value="Unassembled WGS sequence"/>
</dbReference>
<reference evidence="3" key="1">
    <citation type="submission" date="2014-02" db="EMBL/GenBank/DDBJ databases">
        <title>Expanding our view of genomic diversity in Candidatus Accumulibacter clades.</title>
        <authorList>
            <person name="Skennerton C.T."/>
            <person name="Barr J.J."/>
            <person name="Slater F.R."/>
            <person name="Bond P.L."/>
            <person name="Tyson G.W."/>
        </authorList>
    </citation>
    <scope>NUCLEOTIDE SEQUENCE [LARGE SCALE GENOMIC DNA]</scope>
</reference>
<evidence type="ECO:0000256" key="1">
    <source>
        <dbReference type="RuleBase" id="RU003513"/>
    </source>
</evidence>
<gene>
    <name evidence="3" type="primary">wbpI_1</name>
    <name evidence="3" type="ORF">AW08_00108</name>
</gene>
<dbReference type="CDD" id="cd03786">
    <property type="entry name" value="GTB_UDP-GlcNAc_2-Epimerase"/>
    <property type="match status" value="1"/>
</dbReference>
<dbReference type="GO" id="GO:0016853">
    <property type="term" value="F:isomerase activity"/>
    <property type="evidence" value="ECO:0007669"/>
    <property type="project" value="UniProtKB-KW"/>
</dbReference>
<dbReference type="Pfam" id="PF02350">
    <property type="entry name" value="Epimerase_2"/>
    <property type="match status" value="1"/>
</dbReference>
<dbReference type="PANTHER" id="PTHR43174">
    <property type="entry name" value="UDP-N-ACETYLGLUCOSAMINE 2-EPIMERASE"/>
    <property type="match status" value="1"/>
</dbReference>
<dbReference type="InterPro" id="IPR003331">
    <property type="entry name" value="UDP_GlcNAc_Epimerase_2_dom"/>
</dbReference>
<keyword evidence="4" id="KW-1185">Reference proteome</keyword>
<feature type="domain" description="UDP-N-acetylglucosamine 2-epimerase" evidence="2">
    <location>
        <begin position="30"/>
        <end position="358"/>
    </location>
</feature>
<dbReference type="EMBL" id="JFAX01000001">
    <property type="protein sequence ID" value="EXI69615.1"/>
    <property type="molecule type" value="Genomic_DNA"/>
</dbReference>
<protein>
    <submittedName>
        <fullName evidence="3">UDP-2,3-diacetamido-2,3-dideoxy-D-glucuronate 2-epimerase</fullName>
        <ecNumber evidence="3">5.1.3.23</ecNumber>
    </submittedName>
</protein>
<accession>A0A011NYB5</accession>
<evidence type="ECO:0000313" key="4">
    <source>
        <dbReference type="Proteomes" id="UP000020218"/>
    </source>
</evidence>
<dbReference type="PANTHER" id="PTHR43174:SF1">
    <property type="entry name" value="UDP-N-ACETYLGLUCOSAMINE 2-EPIMERASE"/>
    <property type="match status" value="1"/>
</dbReference>